<sequence>MVFRDTINFWLTPKISIKLPSQTEWGIFAYRVIPFGLTNALATFQRLMSHAFKEYLSNFLEVYMDDLCVHSSIQAAHFEHRKKIFKKCRLYRICLNPEKCTFMGRQGNILGHIVSKNGIANDMYKIQVIDDLPRPPTVKGVQAFMGHCGYYTQFIYIYAIIAKPMYSLITHSEWTDECKESFMKHKQALTSTTILKAPDWSKIFHIHVDASNLSIGCILAQPRDRKIDFPFLHKTHRLLHFSYLLHYLLFRSHLVKHISRYSVDSSLQLLRPHRPTRYRLYSVIMPIQCYHMCINKGSNYLKLFPRNWPWHQWTGQNLLCMLLL</sequence>
<dbReference type="Pfam" id="PF00078">
    <property type="entry name" value="RVT_1"/>
    <property type="match status" value="1"/>
</dbReference>
<organism evidence="3 4">
    <name type="scientific">Adiantum capillus-veneris</name>
    <name type="common">Maidenhair fern</name>
    <dbReference type="NCBI Taxonomy" id="13818"/>
    <lineage>
        <taxon>Eukaryota</taxon>
        <taxon>Viridiplantae</taxon>
        <taxon>Streptophyta</taxon>
        <taxon>Embryophyta</taxon>
        <taxon>Tracheophyta</taxon>
        <taxon>Polypodiopsida</taxon>
        <taxon>Polypodiidae</taxon>
        <taxon>Polypodiales</taxon>
        <taxon>Pteridineae</taxon>
        <taxon>Pteridaceae</taxon>
        <taxon>Vittarioideae</taxon>
        <taxon>Adiantum</taxon>
    </lineage>
</organism>
<dbReference type="InterPro" id="IPR043128">
    <property type="entry name" value="Rev_trsase/Diguanyl_cyclase"/>
</dbReference>
<evidence type="ECO:0000259" key="2">
    <source>
        <dbReference type="Pfam" id="PF17919"/>
    </source>
</evidence>
<evidence type="ECO:0000313" key="3">
    <source>
        <dbReference type="EMBL" id="KAI5078022.1"/>
    </source>
</evidence>
<dbReference type="Pfam" id="PF17919">
    <property type="entry name" value="RT_RNaseH_2"/>
    <property type="match status" value="1"/>
</dbReference>
<keyword evidence="4" id="KW-1185">Reference proteome</keyword>
<evidence type="ECO:0000259" key="1">
    <source>
        <dbReference type="Pfam" id="PF00078"/>
    </source>
</evidence>
<dbReference type="InterPro" id="IPR043502">
    <property type="entry name" value="DNA/RNA_pol_sf"/>
</dbReference>
<dbReference type="InterPro" id="IPR041577">
    <property type="entry name" value="RT_RNaseH_2"/>
</dbReference>
<accession>A0A9D4ZLC2</accession>
<evidence type="ECO:0000313" key="4">
    <source>
        <dbReference type="Proteomes" id="UP000886520"/>
    </source>
</evidence>
<dbReference type="PANTHER" id="PTHR33064:SF39">
    <property type="match status" value="1"/>
</dbReference>
<dbReference type="Proteomes" id="UP000886520">
    <property type="component" value="Chromosome 7"/>
</dbReference>
<evidence type="ECO:0008006" key="5">
    <source>
        <dbReference type="Google" id="ProtNLM"/>
    </source>
</evidence>
<gene>
    <name evidence="3" type="ORF">GOP47_0007846</name>
</gene>
<reference evidence="3" key="1">
    <citation type="submission" date="2021-01" db="EMBL/GenBank/DDBJ databases">
        <title>Adiantum capillus-veneris genome.</title>
        <authorList>
            <person name="Fang Y."/>
            <person name="Liao Q."/>
        </authorList>
    </citation>
    <scope>NUCLEOTIDE SEQUENCE</scope>
    <source>
        <strain evidence="3">H3</strain>
        <tissue evidence="3">Leaf</tissue>
    </source>
</reference>
<feature type="domain" description="Reverse transcriptase/retrotransposon-derived protein RNase H-like" evidence="2">
    <location>
        <begin position="174"/>
        <end position="225"/>
    </location>
</feature>
<dbReference type="InterPro" id="IPR051320">
    <property type="entry name" value="Viral_Replic_Matur_Polypro"/>
</dbReference>
<dbReference type="Gene3D" id="3.30.70.270">
    <property type="match status" value="2"/>
</dbReference>
<feature type="domain" description="Reverse transcriptase" evidence="1">
    <location>
        <begin position="21"/>
        <end position="113"/>
    </location>
</feature>
<dbReference type="SUPFAM" id="SSF56672">
    <property type="entry name" value="DNA/RNA polymerases"/>
    <property type="match status" value="1"/>
</dbReference>
<dbReference type="EMBL" id="JABFUD020000007">
    <property type="protein sequence ID" value="KAI5078022.1"/>
    <property type="molecule type" value="Genomic_DNA"/>
</dbReference>
<dbReference type="FunFam" id="3.30.70.270:FF:000020">
    <property type="entry name" value="Transposon Tf2-6 polyprotein-like Protein"/>
    <property type="match status" value="1"/>
</dbReference>
<comment type="caution">
    <text evidence="3">The sequence shown here is derived from an EMBL/GenBank/DDBJ whole genome shotgun (WGS) entry which is preliminary data.</text>
</comment>
<protein>
    <recommendedName>
        <fullName evidence="5">Reverse transcriptase domain-containing protein</fullName>
    </recommendedName>
</protein>
<dbReference type="AlphaFoldDB" id="A0A9D4ZLC2"/>
<name>A0A9D4ZLC2_ADICA</name>
<dbReference type="OrthoDB" id="1922084at2759"/>
<proteinExistence type="predicted"/>
<dbReference type="PANTHER" id="PTHR33064">
    <property type="entry name" value="POL PROTEIN"/>
    <property type="match status" value="1"/>
</dbReference>
<dbReference type="CDD" id="cd01647">
    <property type="entry name" value="RT_LTR"/>
    <property type="match status" value="1"/>
</dbReference>
<dbReference type="InterPro" id="IPR000477">
    <property type="entry name" value="RT_dom"/>
</dbReference>